<accession>A0A1M6ZT26</accession>
<dbReference type="Proteomes" id="UP000189935">
    <property type="component" value="Chromosome I"/>
</dbReference>
<dbReference type="RefSeq" id="WP_079542937.1">
    <property type="nucleotide sequence ID" value="NZ_LT670844.1"/>
</dbReference>
<protein>
    <submittedName>
        <fullName evidence="2">Protein N-acetyltransferase, RimJ/RimL family</fullName>
    </submittedName>
</protein>
<dbReference type="SUPFAM" id="SSF55729">
    <property type="entry name" value="Acyl-CoA N-acyltransferases (Nat)"/>
    <property type="match status" value="1"/>
</dbReference>
<dbReference type="PANTHER" id="PTHR43792:SF1">
    <property type="entry name" value="N-ACETYLTRANSFERASE DOMAIN-CONTAINING PROTEIN"/>
    <property type="match status" value="1"/>
</dbReference>
<gene>
    <name evidence="2" type="ORF">SAMN05444159_5642</name>
</gene>
<name>A0A1M6ZT26_9BRAD</name>
<dbReference type="PROSITE" id="PS51186">
    <property type="entry name" value="GNAT"/>
    <property type="match status" value="1"/>
</dbReference>
<dbReference type="OrthoDB" id="6293260at2"/>
<organism evidence="2 3">
    <name type="scientific">Bradyrhizobium lablabi</name>
    <dbReference type="NCBI Taxonomy" id="722472"/>
    <lineage>
        <taxon>Bacteria</taxon>
        <taxon>Pseudomonadati</taxon>
        <taxon>Pseudomonadota</taxon>
        <taxon>Alphaproteobacteria</taxon>
        <taxon>Hyphomicrobiales</taxon>
        <taxon>Nitrobacteraceae</taxon>
        <taxon>Bradyrhizobium</taxon>
    </lineage>
</organism>
<evidence type="ECO:0000313" key="2">
    <source>
        <dbReference type="EMBL" id="SHL33574.1"/>
    </source>
</evidence>
<sequence length="190" mass="20594">MNPDSQPSSAVSDGVVLTTPRMVLRAVGEADIPWLHQKIFSVPEVMNWVFAGTALSRSESDSFIRENFNFKAAPTGLCALVDKASGELIGFAGLSPCQALADDDLEFGFVLAREAWGKGLATEIGQAQLALGFEQLGRPRLLALASAQNAASIGTLQKLGMHYHSDETPVGRSLRRVYCIGADEWRQRHH</sequence>
<proteinExistence type="predicted"/>
<dbReference type="AlphaFoldDB" id="A0A1M6ZT26"/>
<keyword evidence="2" id="KW-0808">Transferase</keyword>
<dbReference type="GO" id="GO:0016747">
    <property type="term" value="F:acyltransferase activity, transferring groups other than amino-acyl groups"/>
    <property type="evidence" value="ECO:0007669"/>
    <property type="project" value="InterPro"/>
</dbReference>
<dbReference type="InterPro" id="IPR000182">
    <property type="entry name" value="GNAT_dom"/>
</dbReference>
<reference evidence="2 3" key="1">
    <citation type="submission" date="2016-11" db="EMBL/GenBank/DDBJ databases">
        <authorList>
            <person name="Jaros S."/>
            <person name="Januszkiewicz K."/>
            <person name="Wedrychowicz H."/>
        </authorList>
    </citation>
    <scope>NUCLEOTIDE SEQUENCE [LARGE SCALE GENOMIC DNA]</scope>
    <source>
        <strain evidence="2 3">GAS499</strain>
    </source>
</reference>
<dbReference type="Pfam" id="PF13302">
    <property type="entry name" value="Acetyltransf_3"/>
    <property type="match status" value="1"/>
</dbReference>
<dbReference type="EMBL" id="LT670844">
    <property type="protein sequence ID" value="SHL33574.1"/>
    <property type="molecule type" value="Genomic_DNA"/>
</dbReference>
<evidence type="ECO:0000259" key="1">
    <source>
        <dbReference type="PROSITE" id="PS51186"/>
    </source>
</evidence>
<dbReference type="InterPro" id="IPR016181">
    <property type="entry name" value="Acyl_CoA_acyltransferase"/>
</dbReference>
<dbReference type="PANTHER" id="PTHR43792">
    <property type="entry name" value="GNAT FAMILY, PUTATIVE (AFU_ORTHOLOGUE AFUA_3G00765)-RELATED-RELATED"/>
    <property type="match status" value="1"/>
</dbReference>
<dbReference type="Gene3D" id="3.40.630.30">
    <property type="match status" value="1"/>
</dbReference>
<feature type="domain" description="N-acetyltransferase" evidence="1">
    <location>
        <begin position="22"/>
        <end position="190"/>
    </location>
</feature>
<evidence type="ECO:0000313" key="3">
    <source>
        <dbReference type="Proteomes" id="UP000189935"/>
    </source>
</evidence>
<dbReference type="InterPro" id="IPR051531">
    <property type="entry name" value="N-acetyltransferase"/>
</dbReference>